<gene>
    <name evidence="2" type="ORF">EZS28_006625</name>
</gene>
<dbReference type="EMBL" id="SNRW01001090">
    <property type="protein sequence ID" value="KAA6397852.1"/>
    <property type="molecule type" value="Genomic_DNA"/>
</dbReference>
<evidence type="ECO:0000313" key="3">
    <source>
        <dbReference type="Proteomes" id="UP000324800"/>
    </source>
</evidence>
<comment type="caution">
    <text evidence="2">The sequence shown here is derived from an EMBL/GenBank/DDBJ whole genome shotgun (WGS) entry which is preliminary data.</text>
</comment>
<dbReference type="Proteomes" id="UP000324800">
    <property type="component" value="Unassembled WGS sequence"/>
</dbReference>
<proteinExistence type="predicted"/>
<dbReference type="AlphaFoldDB" id="A0A5J4WTE8"/>
<evidence type="ECO:0000313" key="2">
    <source>
        <dbReference type="EMBL" id="KAA6397852.1"/>
    </source>
</evidence>
<name>A0A5J4WTE8_9EUKA</name>
<feature type="region of interest" description="Disordered" evidence="1">
    <location>
        <begin position="216"/>
        <end position="236"/>
    </location>
</feature>
<feature type="compositionally biased region" description="Basic and acidic residues" evidence="1">
    <location>
        <begin position="91"/>
        <end position="104"/>
    </location>
</feature>
<organism evidence="2 3">
    <name type="scientific">Streblomastix strix</name>
    <dbReference type="NCBI Taxonomy" id="222440"/>
    <lineage>
        <taxon>Eukaryota</taxon>
        <taxon>Metamonada</taxon>
        <taxon>Preaxostyla</taxon>
        <taxon>Oxymonadida</taxon>
        <taxon>Streblomastigidae</taxon>
        <taxon>Streblomastix</taxon>
    </lineage>
</organism>
<feature type="region of interest" description="Disordered" evidence="1">
    <location>
        <begin position="87"/>
        <end position="116"/>
    </location>
</feature>
<evidence type="ECO:0000256" key="1">
    <source>
        <dbReference type="SAM" id="MobiDB-lite"/>
    </source>
</evidence>
<reference evidence="2 3" key="1">
    <citation type="submission" date="2019-03" db="EMBL/GenBank/DDBJ databases">
        <title>Single cell metagenomics reveals metabolic interactions within the superorganism composed of flagellate Streblomastix strix and complex community of Bacteroidetes bacteria on its surface.</title>
        <authorList>
            <person name="Treitli S.C."/>
            <person name="Kolisko M."/>
            <person name="Husnik F."/>
            <person name="Keeling P."/>
            <person name="Hampl V."/>
        </authorList>
    </citation>
    <scope>NUCLEOTIDE SEQUENCE [LARGE SCALE GENOMIC DNA]</scope>
    <source>
        <strain evidence="2">ST1C</strain>
    </source>
</reference>
<accession>A0A5J4WTE8</accession>
<sequence length="236" mass="26591">MFRQKTIIQKNRSIQAILIQSQAILAIVASKTNWGATLKMSHPYLEIFFHEKWSSNWHLKSSNQKEAADRTRQQFCSIQHQQGLSCGSIGEADRKDTTNSRRSESVTSCISHQRQVKRDPGLAIQISNSRRLSNSSRYPNDSSIRTSSLSIDRYVCKLKELKVQEICDTCAGQLGNGIGLSITPVLSGANNGIYECVQKRRCVDASRTDVKSKKIPLMRRDTRSDARGDQGEQLFK</sequence>
<protein>
    <submittedName>
        <fullName evidence="2">Uncharacterized protein</fullName>
    </submittedName>
</protein>